<keyword evidence="2" id="KW-1185">Reference proteome</keyword>
<feature type="compositionally biased region" description="Low complexity" evidence="1">
    <location>
        <begin position="77"/>
        <end position="92"/>
    </location>
</feature>
<evidence type="ECO:0000313" key="3">
    <source>
        <dbReference type="WBParaSite" id="L893_g27473.t1"/>
    </source>
</evidence>
<feature type="compositionally biased region" description="Polar residues" evidence="1">
    <location>
        <begin position="50"/>
        <end position="60"/>
    </location>
</feature>
<accession>A0A1I7ZLF4</accession>
<dbReference type="Proteomes" id="UP000095287">
    <property type="component" value="Unplaced"/>
</dbReference>
<organism evidence="2 3">
    <name type="scientific">Steinernema glaseri</name>
    <dbReference type="NCBI Taxonomy" id="37863"/>
    <lineage>
        <taxon>Eukaryota</taxon>
        <taxon>Metazoa</taxon>
        <taxon>Ecdysozoa</taxon>
        <taxon>Nematoda</taxon>
        <taxon>Chromadorea</taxon>
        <taxon>Rhabditida</taxon>
        <taxon>Tylenchina</taxon>
        <taxon>Panagrolaimomorpha</taxon>
        <taxon>Strongyloidoidea</taxon>
        <taxon>Steinernematidae</taxon>
        <taxon>Steinernema</taxon>
    </lineage>
</organism>
<proteinExistence type="predicted"/>
<sequence length="104" mass="11539">MHMIEPQAAKRIMESLNMSLEELQQPSTSYVTETLSSTASPSGATSSETQRQSWTKTVNWAGQPAELRASKDPLAPYTSYSQTTTTQRTSSSEPLDAPLWTRRD</sequence>
<dbReference type="WBParaSite" id="L893_g27473.t1">
    <property type="protein sequence ID" value="L893_g27473.t1"/>
    <property type="gene ID" value="L893_g27473"/>
</dbReference>
<dbReference type="AlphaFoldDB" id="A0A1I7ZLF4"/>
<feature type="region of interest" description="Disordered" evidence="1">
    <location>
        <begin position="23"/>
        <end position="104"/>
    </location>
</feature>
<evidence type="ECO:0000256" key="1">
    <source>
        <dbReference type="SAM" id="MobiDB-lite"/>
    </source>
</evidence>
<protein>
    <submittedName>
        <fullName evidence="3">Uncharacterized protein</fullName>
    </submittedName>
</protein>
<feature type="compositionally biased region" description="Polar residues" evidence="1">
    <location>
        <begin position="23"/>
        <end position="33"/>
    </location>
</feature>
<name>A0A1I7ZLF4_9BILA</name>
<feature type="compositionally biased region" description="Low complexity" evidence="1">
    <location>
        <begin position="34"/>
        <end position="49"/>
    </location>
</feature>
<reference evidence="3" key="1">
    <citation type="submission" date="2016-11" db="UniProtKB">
        <authorList>
            <consortium name="WormBaseParasite"/>
        </authorList>
    </citation>
    <scope>IDENTIFICATION</scope>
</reference>
<evidence type="ECO:0000313" key="2">
    <source>
        <dbReference type="Proteomes" id="UP000095287"/>
    </source>
</evidence>